<dbReference type="SMART" id="SM00768">
    <property type="entry name" value="X8"/>
    <property type="match status" value="1"/>
</dbReference>
<dbReference type="Pfam" id="PF03198">
    <property type="entry name" value="Glyco_hydro_72"/>
    <property type="match status" value="1"/>
</dbReference>
<comment type="subcellular location">
    <subcellularLocation>
        <location evidence="1 9">Cell membrane</location>
        <topology evidence="1 9">Lipid-anchor</topology>
        <topology evidence="1 9">GPI-anchor</topology>
    </subcellularLocation>
</comment>
<sequence>MKTSGLASFAATVLSGALFATAVAAADLPPIVIKGSHFFYENGTEFFIKGIAYQQDVSTNGSTSATGKFTDPLADQAGCTRDVPLIAALGVNTIRVYAINASANHDFCMKLLADNGIYLIQDLSNPVDSIIRDDPKWNTELFATYAGVVDALAGYTNTLGFFAGNEVSNDRTNTDASAFVKAAVRDMKAYIKTKNYRTIGVGYATNDDAAIRDDLASYFNCGDASEAIDFWGYNIYSWCGDSSFTESGFDQRTKEFEKFSVPAFFAEYGCNTVQPRVFTEVAAIYGPNMTNVWSGGIMYMYFQEANDYGIVSLTGTTASKLPDYTALSSQLNAVRPSNTASAAYVVSNTVASACPATGTAWAASSNLPPIANAQLCECMVSSLSCVANSGLTGNQTADLFDTVCGLDKNACAGISANGTTGVYGAYSVCTASQQLSFAFNQYYVSQKSAKTACDFGGNAKVQSGSTSSSCSSLVSAAGAAGTGTVTAAPTAAGASGGSGTGSSGASTSSTSKAAAGMITVPALNTGLLSLGVYVVVAGMAGMGMILL</sequence>
<dbReference type="EC" id="2.4.1.-" evidence="9"/>
<evidence type="ECO:0000256" key="4">
    <source>
        <dbReference type="ARBA" id="ARBA00022729"/>
    </source>
</evidence>
<dbReference type="InterPro" id="IPR012946">
    <property type="entry name" value="X8"/>
</dbReference>
<feature type="signal peptide" evidence="9">
    <location>
        <begin position="1"/>
        <end position="25"/>
    </location>
</feature>
<organism evidence="12 13">
    <name type="scientific">Glarea lozoyensis (strain ATCC 74030 / MF5533)</name>
    <dbReference type="NCBI Taxonomy" id="1104152"/>
    <lineage>
        <taxon>Eukaryota</taxon>
        <taxon>Fungi</taxon>
        <taxon>Dikarya</taxon>
        <taxon>Ascomycota</taxon>
        <taxon>Pezizomycotina</taxon>
        <taxon>Leotiomycetes</taxon>
        <taxon>Helotiales</taxon>
        <taxon>Helotiaceae</taxon>
        <taxon>Glarea</taxon>
    </lineage>
</organism>
<feature type="transmembrane region" description="Helical" evidence="10">
    <location>
        <begin position="527"/>
        <end position="546"/>
    </location>
</feature>
<keyword evidence="10" id="KW-1133">Transmembrane helix</keyword>
<evidence type="ECO:0000256" key="8">
    <source>
        <dbReference type="ARBA" id="ARBA00023288"/>
    </source>
</evidence>
<dbReference type="SUPFAM" id="SSF51445">
    <property type="entry name" value="(Trans)glycosidases"/>
    <property type="match status" value="1"/>
</dbReference>
<evidence type="ECO:0000256" key="5">
    <source>
        <dbReference type="ARBA" id="ARBA00023136"/>
    </source>
</evidence>
<evidence type="ECO:0000256" key="1">
    <source>
        <dbReference type="ARBA" id="ARBA00004609"/>
    </source>
</evidence>
<dbReference type="InterPro" id="IPR004886">
    <property type="entry name" value="Glucanosyltransferase"/>
</dbReference>
<evidence type="ECO:0000313" key="13">
    <source>
        <dbReference type="Proteomes" id="UP000005446"/>
    </source>
</evidence>
<dbReference type="GO" id="GO:0042124">
    <property type="term" value="F:1,3-beta-glucanosyltransferase activity"/>
    <property type="evidence" value="ECO:0007669"/>
    <property type="project" value="TreeGrafter"/>
</dbReference>
<dbReference type="GO" id="GO:0098552">
    <property type="term" value="C:side of membrane"/>
    <property type="evidence" value="ECO:0007669"/>
    <property type="project" value="UniProtKB-KW"/>
</dbReference>
<keyword evidence="9 12" id="KW-0808">Transferase</keyword>
<proteinExistence type="inferred from homology"/>
<reference evidence="12 13" key="1">
    <citation type="journal article" date="2012" name="Eukaryot. Cell">
        <title>Genome sequence of the fungus Glarea lozoyensis: the first genome sequence of a species from the Helotiaceae family.</title>
        <authorList>
            <person name="Youssar L."/>
            <person name="Gruening B.A."/>
            <person name="Erxleben A."/>
            <person name="Guenther S."/>
            <person name="Huettel W."/>
        </authorList>
    </citation>
    <scope>NUCLEOTIDE SEQUENCE [LARGE SCALE GENOMIC DNA]</scope>
    <source>
        <strain evidence="13">ATCC 74030 / MF5533</strain>
    </source>
</reference>
<accession>H0EFR3</accession>
<dbReference type="Proteomes" id="UP000005446">
    <property type="component" value="Unassembled WGS sequence"/>
</dbReference>
<keyword evidence="5 9" id="KW-0472">Membrane</keyword>
<evidence type="ECO:0000256" key="6">
    <source>
        <dbReference type="ARBA" id="ARBA00023157"/>
    </source>
</evidence>
<feature type="chain" id="PRO_5005133298" description="1,3-beta-glucanosyltransferase" evidence="9">
    <location>
        <begin position="26"/>
        <end position="547"/>
    </location>
</feature>
<evidence type="ECO:0000256" key="3">
    <source>
        <dbReference type="ARBA" id="ARBA00022622"/>
    </source>
</evidence>
<dbReference type="FunCoup" id="H0EFR3">
    <property type="interactions" value="110"/>
</dbReference>
<protein>
    <recommendedName>
        <fullName evidence="9">1,3-beta-glucanosyltransferase</fullName>
        <ecNumber evidence="9">2.4.1.-</ecNumber>
    </recommendedName>
</protein>
<evidence type="ECO:0000256" key="10">
    <source>
        <dbReference type="SAM" id="Phobius"/>
    </source>
</evidence>
<dbReference type="Pfam" id="PF07983">
    <property type="entry name" value="X8"/>
    <property type="match status" value="1"/>
</dbReference>
<feature type="domain" description="X8" evidence="11">
    <location>
        <begin position="383"/>
        <end position="472"/>
    </location>
</feature>
<dbReference type="PANTHER" id="PTHR31468">
    <property type="entry name" value="1,3-BETA-GLUCANOSYLTRANSFERASE GAS1"/>
    <property type="match status" value="1"/>
</dbReference>
<keyword evidence="7" id="KW-0325">Glycoprotein</keyword>
<dbReference type="InterPro" id="IPR017853">
    <property type="entry name" value="GH"/>
</dbReference>
<evidence type="ECO:0000256" key="2">
    <source>
        <dbReference type="ARBA" id="ARBA00007528"/>
    </source>
</evidence>
<evidence type="ECO:0000313" key="12">
    <source>
        <dbReference type="EMBL" id="EHL02527.1"/>
    </source>
</evidence>
<gene>
    <name evidence="12" type="ORF">M7I_1319</name>
</gene>
<dbReference type="PANTHER" id="PTHR31468:SF2">
    <property type="entry name" value="1,3-BETA-GLUCANOSYLTRANSFERASE GAS1"/>
    <property type="match status" value="1"/>
</dbReference>
<keyword evidence="8 9" id="KW-0449">Lipoprotein</keyword>
<dbReference type="GO" id="GO:0005886">
    <property type="term" value="C:plasma membrane"/>
    <property type="evidence" value="ECO:0007669"/>
    <property type="project" value="UniProtKB-SubCell"/>
</dbReference>
<dbReference type="Gene3D" id="1.20.58.1040">
    <property type="match status" value="1"/>
</dbReference>
<keyword evidence="6" id="KW-1015">Disulfide bond</keyword>
<comment type="similarity">
    <text evidence="2 9">Belongs to the glycosyl hydrolase 72 family.</text>
</comment>
<keyword evidence="3 9" id="KW-0336">GPI-anchor</keyword>
<keyword evidence="13" id="KW-1185">Reference proteome</keyword>
<keyword evidence="10" id="KW-0812">Transmembrane</keyword>
<comment type="function">
    <text evidence="9">Splits internally a 1,3-beta-glucan molecule and transfers the newly generated reducing end (the donor) to the non-reducing end of another 1,3-beta-glucan molecule (the acceptor) forming a 1,3-beta linkage, resulting in the elongation of 1,3-beta-glucan chains in the cell wall.</text>
</comment>
<dbReference type="InParanoid" id="H0EFR3"/>
<dbReference type="GO" id="GO:0031505">
    <property type="term" value="P:fungal-type cell wall organization"/>
    <property type="evidence" value="ECO:0007669"/>
    <property type="project" value="TreeGrafter"/>
</dbReference>
<dbReference type="Gene3D" id="3.20.20.80">
    <property type="entry name" value="Glycosidases"/>
    <property type="match status" value="1"/>
</dbReference>
<evidence type="ECO:0000259" key="11">
    <source>
        <dbReference type="SMART" id="SM00768"/>
    </source>
</evidence>
<comment type="caution">
    <text evidence="12">The sequence shown here is derived from an EMBL/GenBank/DDBJ whole genome shotgun (WGS) entry which is preliminary data.</text>
</comment>
<dbReference type="GO" id="GO:0071970">
    <property type="term" value="P:fungal-type cell wall (1-&gt;3)-beta-D-glucan biosynthetic process"/>
    <property type="evidence" value="ECO:0007669"/>
    <property type="project" value="TreeGrafter"/>
</dbReference>
<keyword evidence="4 9" id="KW-0732">Signal</keyword>
<evidence type="ECO:0000256" key="7">
    <source>
        <dbReference type="ARBA" id="ARBA00023180"/>
    </source>
</evidence>
<dbReference type="AlphaFoldDB" id="H0EFR3"/>
<dbReference type="FunFam" id="3.20.20.80:FF:000038">
    <property type="entry name" value="1,3-beta-glucanosyltransferase"/>
    <property type="match status" value="1"/>
</dbReference>
<name>H0EFR3_GLAL7</name>
<dbReference type="OrthoDB" id="421038at2759"/>
<dbReference type="EMBL" id="AGUE01000021">
    <property type="protein sequence ID" value="EHL02527.1"/>
    <property type="molecule type" value="Genomic_DNA"/>
</dbReference>
<dbReference type="HOGENOM" id="CLU_021855_2_1_1"/>
<evidence type="ECO:0000256" key="9">
    <source>
        <dbReference type="RuleBase" id="RU361209"/>
    </source>
</evidence>